<keyword evidence="9" id="KW-0479">Metal-binding</keyword>
<dbReference type="GO" id="GO:0046872">
    <property type="term" value="F:metal ion binding"/>
    <property type="evidence" value="ECO:0007669"/>
    <property type="project" value="UniProtKB-KW"/>
</dbReference>
<dbReference type="Pfam" id="PF00689">
    <property type="entry name" value="Cation_ATPase_C"/>
    <property type="match status" value="1"/>
</dbReference>
<feature type="transmembrane region" description="Helical" evidence="9">
    <location>
        <begin position="175"/>
        <end position="201"/>
    </location>
</feature>
<organism evidence="12 13">
    <name type="scientific">Allacma fusca</name>
    <dbReference type="NCBI Taxonomy" id="39272"/>
    <lineage>
        <taxon>Eukaryota</taxon>
        <taxon>Metazoa</taxon>
        <taxon>Ecdysozoa</taxon>
        <taxon>Arthropoda</taxon>
        <taxon>Hexapoda</taxon>
        <taxon>Collembola</taxon>
        <taxon>Symphypleona</taxon>
        <taxon>Sminthuridae</taxon>
        <taxon>Allacma</taxon>
    </lineage>
</organism>
<dbReference type="EMBL" id="CAJVCH010091190">
    <property type="protein sequence ID" value="CAG7722641.1"/>
    <property type="molecule type" value="Genomic_DNA"/>
</dbReference>
<feature type="transmembrane region" description="Helical" evidence="9">
    <location>
        <begin position="148"/>
        <end position="168"/>
    </location>
</feature>
<dbReference type="GO" id="GO:1990573">
    <property type="term" value="P:potassium ion import across plasma membrane"/>
    <property type="evidence" value="ECO:0007669"/>
    <property type="project" value="TreeGrafter"/>
</dbReference>
<dbReference type="GO" id="GO:0005524">
    <property type="term" value="F:ATP binding"/>
    <property type="evidence" value="ECO:0007669"/>
    <property type="project" value="UniProtKB-KW"/>
</dbReference>
<evidence type="ECO:0000256" key="8">
    <source>
        <dbReference type="ARBA" id="ARBA00023136"/>
    </source>
</evidence>
<comment type="caution">
    <text evidence="9">Lacks conserved residue(s) required for the propagation of feature annotation.</text>
</comment>
<evidence type="ECO:0000256" key="4">
    <source>
        <dbReference type="ARBA" id="ARBA00022741"/>
    </source>
</evidence>
<keyword evidence="13" id="KW-1185">Reference proteome</keyword>
<keyword evidence="9" id="KW-0406">Ion transport</keyword>
<dbReference type="NCBIfam" id="TIGR01494">
    <property type="entry name" value="ATPase_P-type"/>
    <property type="match status" value="2"/>
</dbReference>
<evidence type="ECO:0000313" key="13">
    <source>
        <dbReference type="Proteomes" id="UP000708208"/>
    </source>
</evidence>
<feature type="transmembrane region" description="Helical" evidence="9">
    <location>
        <begin position="708"/>
        <end position="728"/>
    </location>
</feature>
<keyword evidence="3 9" id="KW-0812">Transmembrane</keyword>
<accession>A0A8J2P211</accession>
<protein>
    <recommendedName>
        <fullName evidence="9">Sodium/potassium-transporting ATPase subunit alpha</fullName>
    </recommendedName>
</protein>
<comment type="similarity">
    <text evidence="9">Belongs to the cation transport ATPase (P-type) (TC 3.A.3) family. Type IIC subfamily.</text>
</comment>
<dbReference type="Pfam" id="PF00122">
    <property type="entry name" value="E1-E2_ATPase"/>
    <property type="match status" value="1"/>
</dbReference>
<dbReference type="GO" id="GO:1902600">
    <property type="term" value="P:proton transmembrane transport"/>
    <property type="evidence" value="ECO:0007669"/>
    <property type="project" value="TreeGrafter"/>
</dbReference>
<dbReference type="GO" id="GO:0005391">
    <property type="term" value="F:P-type sodium:potassium-exchanging transporter activity"/>
    <property type="evidence" value="ECO:0007669"/>
    <property type="project" value="TreeGrafter"/>
</dbReference>
<keyword evidence="9" id="KW-0630">Potassium</keyword>
<evidence type="ECO:0000256" key="7">
    <source>
        <dbReference type="ARBA" id="ARBA00022989"/>
    </source>
</evidence>
<dbReference type="InterPro" id="IPR006068">
    <property type="entry name" value="ATPase_P-typ_cation-transptr_C"/>
</dbReference>
<dbReference type="GO" id="GO:0030007">
    <property type="term" value="P:intracellular potassium ion homeostasis"/>
    <property type="evidence" value="ECO:0007669"/>
    <property type="project" value="TreeGrafter"/>
</dbReference>
<dbReference type="GO" id="GO:0036376">
    <property type="term" value="P:sodium ion export across plasma membrane"/>
    <property type="evidence" value="ECO:0007669"/>
    <property type="project" value="TreeGrafter"/>
</dbReference>
<dbReference type="OrthoDB" id="158672at2759"/>
<reference evidence="12" key="1">
    <citation type="submission" date="2021-06" db="EMBL/GenBank/DDBJ databases">
        <authorList>
            <person name="Hodson N. C."/>
            <person name="Mongue J. A."/>
            <person name="Jaron S. K."/>
        </authorList>
    </citation>
    <scope>NUCLEOTIDE SEQUENCE</scope>
</reference>
<evidence type="ECO:0000256" key="3">
    <source>
        <dbReference type="ARBA" id="ARBA00022692"/>
    </source>
</evidence>
<evidence type="ECO:0000256" key="5">
    <source>
        <dbReference type="ARBA" id="ARBA00022840"/>
    </source>
</evidence>
<keyword evidence="9" id="KW-0633">Potassium transport</keyword>
<dbReference type="InterPro" id="IPR001757">
    <property type="entry name" value="P_typ_ATPase"/>
</dbReference>
<keyword evidence="5 9" id="KW-0067">ATP-binding</keyword>
<evidence type="ECO:0000259" key="10">
    <source>
        <dbReference type="Pfam" id="PF00122"/>
    </source>
</evidence>
<dbReference type="InterPro" id="IPR050510">
    <property type="entry name" value="Cation_transp_ATPase_P-type"/>
</dbReference>
<dbReference type="InterPro" id="IPR059000">
    <property type="entry name" value="ATPase_P-type_domA"/>
</dbReference>
<comment type="caution">
    <text evidence="12">The sequence shown here is derived from an EMBL/GenBank/DDBJ whole genome shotgun (WGS) entry which is preliminary data.</text>
</comment>
<dbReference type="Proteomes" id="UP000708208">
    <property type="component" value="Unassembled WGS sequence"/>
</dbReference>
<evidence type="ECO:0000313" key="12">
    <source>
        <dbReference type="EMBL" id="CAG7722641.1"/>
    </source>
</evidence>
<proteinExistence type="inferred from homology"/>
<evidence type="ECO:0000256" key="6">
    <source>
        <dbReference type="ARBA" id="ARBA00022967"/>
    </source>
</evidence>
<evidence type="ECO:0000256" key="2">
    <source>
        <dbReference type="ARBA" id="ARBA00022475"/>
    </source>
</evidence>
<keyword evidence="6" id="KW-1278">Translocase</keyword>
<dbReference type="GO" id="GO:0016887">
    <property type="term" value="F:ATP hydrolysis activity"/>
    <property type="evidence" value="ECO:0007669"/>
    <property type="project" value="InterPro"/>
</dbReference>
<evidence type="ECO:0000256" key="1">
    <source>
        <dbReference type="ARBA" id="ARBA00004651"/>
    </source>
</evidence>
<evidence type="ECO:0000259" key="11">
    <source>
        <dbReference type="Pfam" id="PF00689"/>
    </source>
</evidence>
<dbReference type="FunFam" id="1.20.1110.10:FF:000095">
    <property type="entry name" value="Sodium/potassium-transporting ATPase subunit alpha-1"/>
    <property type="match status" value="1"/>
</dbReference>
<dbReference type="PANTHER" id="PTHR43294:SF13">
    <property type="entry name" value="SODIUM_POTASSIUM-TRANSPORTING ATPASE SUBUNIT ALPHA"/>
    <property type="match status" value="1"/>
</dbReference>
<keyword evidence="4 9" id="KW-0547">Nucleotide-binding</keyword>
<feature type="non-terminal residue" evidence="12">
    <location>
        <position position="785"/>
    </location>
</feature>
<feature type="domain" description="P-type ATPase A" evidence="10">
    <location>
        <begin position="37"/>
        <end position="127"/>
    </location>
</feature>
<dbReference type="InterPro" id="IPR005775">
    <property type="entry name" value="P-type_ATPase_IIC"/>
</dbReference>
<dbReference type="GO" id="GO:0006883">
    <property type="term" value="P:intracellular sodium ion homeostasis"/>
    <property type="evidence" value="ECO:0007669"/>
    <property type="project" value="TreeGrafter"/>
</dbReference>
<dbReference type="GO" id="GO:0005886">
    <property type="term" value="C:plasma membrane"/>
    <property type="evidence" value="ECO:0007669"/>
    <property type="project" value="UniProtKB-SubCell"/>
</dbReference>
<keyword evidence="2" id="KW-1003">Cell membrane</keyword>
<keyword evidence="9" id="KW-0813">Transport</keyword>
<keyword evidence="7 9" id="KW-1133">Transmembrane helix</keyword>
<name>A0A8J2P211_9HEXA</name>
<keyword evidence="8 9" id="KW-0472">Membrane</keyword>
<sequence length="785" mass="85888">QLYVGIVLSVVVFISGVCTYYQEKQTSGIIDSFQKIAPQLTTVLRNGIAAHPETTDLVVGDIVHVHCGDKIPADIRLIECHGLKCTKESPLETKNLLFYGTSAVAGNAKGIVVNVGEKTLMGRIAESASKLDQKEVPITKEVEDFVDIISAVAVFFGVAFFILSLSLGNSWFQSVMFLIGIIVANVPEGLLATVTVCLALTAKTLVNSNCLVKHLQAVETLGFVSCICVDKTGILTTDQMTVSHMWFNDQEKDLLPVDSLPVRWVNCKQIDPSDQAFVALSRAAAICSKAKFRPDQYGVPIAYRDVIGNGTDSGILKCIQPFLGNINFYRKKFPMVGEIPFNPTTKFHVTVHSLTSDDLSYLVVMKGSPESVTEHCQTILVGNKEIDLTPEWIDAIEEKVVHYGELGERVIAFGDCIISRKEYKPHSQSGSAEYLEGTRFRFLGLISLLDPIKSSVPSSIDKCFMAGIKIIMITGDHPAMAKTVARAIGILSEDDITVDEAVAHVRSSGCKMIPESVRAIVIHGDELKDMDSFEIDDVLREYDQVIFARTSPQQKLQIVEASQRQGWVTALTGDGVADSPALKKADIGVAMGIGGSGVAKDTADIVLLDNNFSSLITGIEEGRLIFDNLKKSIFYTLTDNVAELAHFFVFLLTKIPLPLGTISILCLDLGTDIVPSVSLVYVKGETDVMQRGPRDVHEKLVTRSMLSYAYGCIGIIESFAGFFSYLVVMGENGWLPNRLLGIGDEWNSEAINDLEDSYGQEWTFAQRKRLEITCSTAYFVAIVVT</sequence>
<dbReference type="AlphaFoldDB" id="A0A8J2P211"/>
<feature type="non-terminal residue" evidence="12">
    <location>
        <position position="1"/>
    </location>
</feature>
<dbReference type="Pfam" id="PF13246">
    <property type="entry name" value="Cation_ATPase"/>
    <property type="match status" value="1"/>
</dbReference>
<gene>
    <name evidence="12" type="ORF">AFUS01_LOCUS11768</name>
</gene>
<dbReference type="NCBIfam" id="TIGR01106">
    <property type="entry name" value="ATPase-IIC_X-K"/>
    <property type="match status" value="1"/>
</dbReference>
<evidence type="ECO:0000256" key="9">
    <source>
        <dbReference type="RuleBase" id="RU362084"/>
    </source>
</evidence>
<dbReference type="FunFam" id="3.40.50.1000:FF:000083">
    <property type="entry name" value="Sodium/potassium-transporting ATPase subunit alpha"/>
    <property type="match status" value="1"/>
</dbReference>
<feature type="domain" description="Cation-transporting P-type ATPase C-terminal" evidence="11">
    <location>
        <begin position="656"/>
        <end position="784"/>
    </location>
</feature>
<dbReference type="PANTHER" id="PTHR43294">
    <property type="entry name" value="SODIUM/POTASSIUM-TRANSPORTING ATPASE SUBUNIT ALPHA"/>
    <property type="match status" value="1"/>
</dbReference>
<comment type="subcellular location">
    <subcellularLocation>
        <location evidence="1 9">Cell membrane</location>
        <topology evidence="1 9">Multi-pass membrane protein</topology>
    </subcellularLocation>
</comment>